<comment type="caution">
    <text evidence="1">The sequence shown here is derived from an EMBL/GenBank/DDBJ whole genome shotgun (WGS) entry which is preliminary data.</text>
</comment>
<dbReference type="AlphaFoldDB" id="A0A9N9KG60"/>
<feature type="non-terminal residue" evidence="1">
    <location>
        <position position="56"/>
    </location>
</feature>
<name>A0A9N9KG60_9GLOM</name>
<accession>A0A9N9KG60</accession>
<reference evidence="1" key="1">
    <citation type="submission" date="2021-06" db="EMBL/GenBank/DDBJ databases">
        <authorList>
            <person name="Kallberg Y."/>
            <person name="Tangrot J."/>
            <person name="Rosling A."/>
        </authorList>
    </citation>
    <scope>NUCLEOTIDE SEQUENCE</scope>
    <source>
        <strain evidence="1">MA453B</strain>
    </source>
</reference>
<sequence length="56" mass="6738">LDNEKSKLVTDLTTEDFHIDKHTRVEDEKDDFTEYVDEHTNDCDKESMDRSNKYKN</sequence>
<dbReference type="EMBL" id="CAJVPY010070208">
    <property type="protein sequence ID" value="CAG8827725.1"/>
    <property type="molecule type" value="Genomic_DNA"/>
</dbReference>
<organism evidence="1 2">
    <name type="scientific">Dentiscutata erythropus</name>
    <dbReference type="NCBI Taxonomy" id="1348616"/>
    <lineage>
        <taxon>Eukaryota</taxon>
        <taxon>Fungi</taxon>
        <taxon>Fungi incertae sedis</taxon>
        <taxon>Mucoromycota</taxon>
        <taxon>Glomeromycotina</taxon>
        <taxon>Glomeromycetes</taxon>
        <taxon>Diversisporales</taxon>
        <taxon>Gigasporaceae</taxon>
        <taxon>Dentiscutata</taxon>
    </lineage>
</organism>
<keyword evidence="2" id="KW-1185">Reference proteome</keyword>
<proteinExistence type="predicted"/>
<evidence type="ECO:0000313" key="1">
    <source>
        <dbReference type="EMBL" id="CAG8827725.1"/>
    </source>
</evidence>
<protein>
    <submittedName>
        <fullName evidence="1">16296_t:CDS:1</fullName>
    </submittedName>
</protein>
<gene>
    <name evidence="1" type="ORF">DERYTH_LOCUS28354</name>
</gene>
<feature type="non-terminal residue" evidence="1">
    <location>
        <position position="1"/>
    </location>
</feature>
<dbReference type="Proteomes" id="UP000789405">
    <property type="component" value="Unassembled WGS sequence"/>
</dbReference>
<evidence type="ECO:0000313" key="2">
    <source>
        <dbReference type="Proteomes" id="UP000789405"/>
    </source>
</evidence>
<dbReference type="OrthoDB" id="10317642at2759"/>